<dbReference type="InterPro" id="IPR012899">
    <property type="entry name" value="LTXXQ"/>
</dbReference>
<dbReference type="PANTHER" id="PTHR38102">
    <property type="entry name" value="PERIPLASMIC CHAPERONE SPY"/>
    <property type="match status" value="1"/>
</dbReference>
<evidence type="ECO:0000256" key="1">
    <source>
        <dbReference type="ARBA" id="ARBA00004418"/>
    </source>
</evidence>
<reference evidence="5 6" key="2">
    <citation type="journal article" date="2013" name="Int. J. Syst. Evol. Microbiol.">
        <title>Methylophaga nitratireducenticrescens sp. nov. and Methylophaga frappieri sp. nov., isolated from the biofilm of the methanol-fed denitrification system treating the seawater at the Montreal Biodome.</title>
        <authorList>
            <person name="Villeneuve C."/>
            <person name="Martineau C."/>
            <person name="Mauffrey F."/>
            <person name="Villemur R."/>
        </authorList>
    </citation>
    <scope>NUCLEOTIDE SEQUENCE [LARGE SCALE GENOMIC DNA]</scope>
    <source>
        <strain evidence="5 6">JAM1</strain>
    </source>
</reference>
<accession>I1XMR3</accession>
<evidence type="ECO:0000256" key="4">
    <source>
        <dbReference type="ARBA" id="ARBA00022764"/>
    </source>
</evidence>
<keyword evidence="6" id="KW-1185">Reference proteome</keyword>
<dbReference type="GO" id="GO:0030288">
    <property type="term" value="C:outer membrane-bounded periplasmic space"/>
    <property type="evidence" value="ECO:0007669"/>
    <property type="project" value="TreeGrafter"/>
</dbReference>
<keyword evidence="3" id="KW-0732">Signal</keyword>
<dbReference type="eggNOG" id="COG3678">
    <property type="taxonomic scope" value="Bacteria"/>
</dbReference>
<dbReference type="AlphaFoldDB" id="I1XMR3"/>
<dbReference type="PATRIC" id="fig|754476.3.peg.2851"/>
<proteinExistence type="inferred from homology"/>
<keyword evidence="4" id="KW-0574">Periplasm</keyword>
<comment type="similarity">
    <text evidence="2">Belongs to the CpxP/Spy family.</text>
</comment>
<dbReference type="KEGG" id="mej:Q7A_2905"/>
<dbReference type="Gene3D" id="1.20.120.1490">
    <property type="match status" value="1"/>
</dbReference>
<name>I1XMR3_METNJ</name>
<dbReference type="CDD" id="cd09916">
    <property type="entry name" value="CpxP_like"/>
    <property type="match status" value="1"/>
</dbReference>
<comment type="subcellular location">
    <subcellularLocation>
        <location evidence="1">Periplasm</location>
    </subcellularLocation>
</comment>
<evidence type="ECO:0000313" key="6">
    <source>
        <dbReference type="Proteomes" id="UP000009144"/>
    </source>
</evidence>
<dbReference type="OrthoDB" id="6227479at2"/>
<organism evidence="5 6">
    <name type="scientific">Methylophaga nitratireducenticrescens</name>
    <dbReference type="NCBI Taxonomy" id="754476"/>
    <lineage>
        <taxon>Bacteria</taxon>
        <taxon>Pseudomonadati</taxon>
        <taxon>Pseudomonadota</taxon>
        <taxon>Gammaproteobacteria</taxon>
        <taxon>Thiotrichales</taxon>
        <taxon>Piscirickettsiaceae</taxon>
        <taxon>Methylophaga</taxon>
    </lineage>
</organism>
<dbReference type="PIRSF" id="PIRSF034445">
    <property type="entry name" value="CpxP_Spy"/>
    <property type="match status" value="1"/>
</dbReference>
<gene>
    <name evidence="5" type="ordered locus">Q7A_2905</name>
</gene>
<evidence type="ECO:0000256" key="2">
    <source>
        <dbReference type="ARBA" id="ARBA00008441"/>
    </source>
</evidence>
<dbReference type="HOGENOM" id="CLU_137329_0_0_6"/>
<protein>
    <submittedName>
        <fullName evidence="5">Uncharacterized protein</fullName>
    </submittedName>
</protein>
<dbReference type="InterPro" id="IPR052211">
    <property type="entry name" value="Cpx_auxiliary_protein"/>
</dbReference>
<dbReference type="Pfam" id="PF07813">
    <property type="entry name" value="LTXXQ"/>
    <property type="match status" value="1"/>
</dbReference>
<reference evidence="5 6" key="1">
    <citation type="journal article" date="2012" name="J. Bacteriol.">
        <title>Complete genome sequences of Methylophaga sp. strain JAM1 and Methylophaga sp. strain JAM7.</title>
        <authorList>
            <person name="Villeneuve C."/>
            <person name="Martineau C."/>
            <person name="Mauffrey F."/>
            <person name="Villemur R."/>
        </authorList>
    </citation>
    <scope>NUCLEOTIDE SEQUENCE [LARGE SCALE GENOMIC DNA]</scope>
    <source>
        <strain evidence="5 6">JAM1</strain>
    </source>
</reference>
<dbReference type="STRING" id="754476.Q7A_2905"/>
<dbReference type="Proteomes" id="UP000009144">
    <property type="component" value="Chromosome"/>
</dbReference>
<dbReference type="RefSeq" id="WP_014708043.1">
    <property type="nucleotide sequence ID" value="NC_017857.3"/>
</dbReference>
<evidence type="ECO:0000256" key="3">
    <source>
        <dbReference type="ARBA" id="ARBA00022729"/>
    </source>
</evidence>
<sequence>MRSKLMALSLIPALFLAVPAMADKHKSCGEGEKYGEMKKKHKDNDGIPRVLQGVDLTEAQKSEIKELVEPQQTDKRNDMKSHWELHKQLNQLAFNDRLDQNKLEAIINEATESHADRLAKKAKLNNAVFNVLTAEQKQQLQQKMADSENRNKP</sequence>
<dbReference type="PANTHER" id="PTHR38102:SF1">
    <property type="entry name" value="PERIPLASMIC CHAPERONE SPY"/>
    <property type="match status" value="1"/>
</dbReference>
<dbReference type="GO" id="GO:0051082">
    <property type="term" value="F:unfolded protein binding"/>
    <property type="evidence" value="ECO:0007669"/>
    <property type="project" value="TreeGrafter"/>
</dbReference>
<evidence type="ECO:0000313" key="5">
    <source>
        <dbReference type="EMBL" id="AFI85682.1"/>
    </source>
</evidence>
<dbReference type="EMBL" id="CP003390">
    <property type="protein sequence ID" value="AFI85682.1"/>
    <property type="molecule type" value="Genomic_DNA"/>
</dbReference>